<evidence type="ECO:0000256" key="1">
    <source>
        <dbReference type="ARBA" id="ARBA00022723"/>
    </source>
</evidence>
<feature type="non-terminal residue" evidence="4">
    <location>
        <position position="1"/>
    </location>
</feature>
<dbReference type="PANTHER" id="PTHR42864">
    <property type="entry name" value="LIGHT-INDEPENDENT PROTOCHLOROPHYLLIDE REDUCTASE IRON-SULFUR ATP-BINDING PROTEIN"/>
    <property type="match status" value="1"/>
</dbReference>
<organism evidence="4">
    <name type="scientific">Cupressus sempervirens</name>
    <name type="common">Italian cypress</name>
    <dbReference type="NCBI Taxonomy" id="13469"/>
    <lineage>
        <taxon>Eukaryota</taxon>
        <taxon>Viridiplantae</taxon>
        <taxon>Streptophyta</taxon>
        <taxon>Embryophyta</taxon>
        <taxon>Tracheophyta</taxon>
        <taxon>Spermatophyta</taxon>
        <taxon>Pinopsida</taxon>
        <taxon>Pinidae</taxon>
        <taxon>Conifers II</taxon>
        <taxon>Cupressales</taxon>
        <taxon>Cupressaceae</taxon>
        <taxon>Cupressus</taxon>
    </lineage>
</organism>
<dbReference type="GO" id="GO:0005524">
    <property type="term" value="F:ATP binding"/>
    <property type="evidence" value="ECO:0007669"/>
    <property type="project" value="UniProtKB-KW"/>
</dbReference>
<dbReference type="AlphaFoldDB" id="B6VET6"/>
<proteinExistence type="evidence at transcript level"/>
<keyword evidence="2" id="KW-0547">Nucleotide-binding</keyword>
<dbReference type="GO" id="GO:0046872">
    <property type="term" value="F:metal ion binding"/>
    <property type="evidence" value="ECO:0007669"/>
    <property type="project" value="UniProtKB-KW"/>
</dbReference>
<keyword evidence="3" id="KW-0067">ATP-binding</keyword>
<evidence type="ECO:0000256" key="2">
    <source>
        <dbReference type="ARBA" id="ARBA00022741"/>
    </source>
</evidence>
<dbReference type="EMBL" id="FJ380026">
    <property type="protein sequence ID" value="ACJ09665.1"/>
    <property type="molecule type" value="mRNA"/>
</dbReference>
<dbReference type="Pfam" id="PF00142">
    <property type="entry name" value="Fer4_NifH"/>
    <property type="match status" value="1"/>
</dbReference>
<dbReference type="InterPro" id="IPR000392">
    <property type="entry name" value="NifH/frxC"/>
</dbReference>
<dbReference type="GO" id="GO:0016491">
    <property type="term" value="F:oxidoreductase activity"/>
    <property type="evidence" value="ECO:0007669"/>
    <property type="project" value="InterPro"/>
</dbReference>
<keyword evidence="1" id="KW-0479">Metal-binding</keyword>
<sequence length="150" mass="16336">DVVCGRAAPLNYADYCVITDNGSDSLAADRITASIRARTHPLRLVGLVGNRTSRDLIKTVEACPMPVIAVLPIEDIRSRIAQALVAGSEPSLNYVCDEYLDIADQILSQPERTVPEIPDRLFNLLSDHLNPIDKGIDHNKNLLGSTMVST</sequence>
<protein>
    <submittedName>
        <fullName evidence="4">Putative light-independent protochlorophyllide oxidoreductase</fullName>
    </submittedName>
</protein>
<dbReference type="PANTHER" id="PTHR42864:SF2">
    <property type="entry name" value="LIGHT-INDEPENDENT PROTOCHLOROPHYLLIDE REDUCTASE IRON-SULFUR ATP-BINDING PROTEIN"/>
    <property type="match status" value="1"/>
</dbReference>
<accession>B6VET6</accession>
<name>B6VET6_CUPSE</name>
<evidence type="ECO:0000313" key="4">
    <source>
        <dbReference type="EMBL" id="ACJ09665.1"/>
    </source>
</evidence>
<reference evidence="4" key="1">
    <citation type="submission" date="2008-10" db="EMBL/GenBank/DDBJ databases">
        <title>Cloning and characterization of cold regulated sequences in cypress (Cupressus sempervirens).</title>
        <authorList>
            <person name="Pedron L."/>
            <person name="Baldi P."/>
            <person name="La Porta N."/>
        </authorList>
    </citation>
    <scope>NUCLEOTIDE SEQUENCE</scope>
    <source>
        <strain evidence="4">Cyplp144</strain>
    </source>
</reference>
<evidence type="ECO:0000256" key="3">
    <source>
        <dbReference type="ARBA" id="ARBA00022840"/>
    </source>
</evidence>